<keyword evidence="6" id="KW-1185">Reference proteome</keyword>
<dbReference type="GO" id="GO:0030234">
    <property type="term" value="F:enzyme regulator activity"/>
    <property type="evidence" value="ECO:0007669"/>
    <property type="project" value="InterPro"/>
</dbReference>
<dbReference type="InterPro" id="IPR036390">
    <property type="entry name" value="WH_DNA-bd_sf"/>
</dbReference>
<dbReference type="Pfam" id="PF01399">
    <property type="entry name" value="PCI"/>
    <property type="match status" value="1"/>
</dbReference>
<accession>A0A9P6VY07</accession>
<name>A0A9P6VY07_RHOMI</name>
<evidence type="ECO:0000313" key="6">
    <source>
        <dbReference type="Proteomes" id="UP000777482"/>
    </source>
</evidence>
<dbReference type="Pfam" id="PF25573">
    <property type="entry name" value="TPR_PSMD3_N"/>
    <property type="match status" value="1"/>
</dbReference>
<sequence>MLPAPATISVPSLRLYTPLATPRTSLFHHHPAIAPLVMGPTAQEDMLERASSDGQLTTRRSRLEMANRQLKYTRKPYLCHTRLLGTDIAYTSTFWRLDSTASLAGALGVPPTATHPVTTAAAPPHRFPQTQAAAGTRRFCYGLHYARCPIHRSTRSRRPTLRFGSFAAALFVISSRGSPPSAAQKEGDKTTVKLARLLSSPLLVSLEQIIIIFASCMAVSNSRGQAVTTPLRLVVVLNTRLERDKARAMADVEMQNSSSSAHTAAPAPAPPADPVAAVTLLEPRLTARALRSLTPIRKYLQSAPEANTAALAQVIRAAGFYAQGPFRPSRPMLVRPPTAADPLYHLTGSERQKRLLDALGNPAAPAPALTTANANGDVTEGDATAAAAPTATESSSTSTSDPTPSSSSAATTSQKKPAQKKQDPNALPKEVATTLPEADAYLSLLVLLTLLDKSPTADVYPAAQQYAAQEIEHFAQMNRRTMDQLASKFYFYWVRAHELNGDDSTVLRPTLLAAQRTAALRHDDDLQATLLPLLLRNYLEHGLYEQADRLVSKTQFPEGTAQNNQLARWYYYLGRIRAIQLDYTVAHASLLQAIRRGPSDFAAAPGFFQHAHKLLVLVSLLMGEIPERKVFREPVLRKALRPYLEIAQAVRVGDIQAFNAALEQHSRVFTADRNLSLVHRLRHNVIKTALRTISLAYSRISLRDISAKLALDSEEDAEYIVAKAIRDGVVVAQIDHEKGEMTSRETSDVYSTGEPMKEFDRRIGFLLDLYNQSVKSMRYPLNAHSKELASADEARERERELAKEIEEGDSDAGMDGPGDMDSF</sequence>
<dbReference type="Pfam" id="PF08375">
    <property type="entry name" value="Rpn3_C"/>
    <property type="match status" value="1"/>
</dbReference>
<feature type="region of interest" description="Disordered" evidence="3">
    <location>
        <begin position="785"/>
        <end position="823"/>
    </location>
</feature>
<comment type="caution">
    <text evidence="5">The sequence shown here is derived from an EMBL/GenBank/DDBJ whole genome shotgun (WGS) entry which is preliminary data.</text>
</comment>
<organism evidence="5 6">
    <name type="scientific">Rhodotorula mucilaginosa</name>
    <name type="common">Yeast</name>
    <name type="synonym">Rhodotorula rubra</name>
    <dbReference type="NCBI Taxonomy" id="5537"/>
    <lineage>
        <taxon>Eukaryota</taxon>
        <taxon>Fungi</taxon>
        <taxon>Dikarya</taxon>
        <taxon>Basidiomycota</taxon>
        <taxon>Pucciniomycotina</taxon>
        <taxon>Microbotryomycetes</taxon>
        <taxon>Sporidiobolales</taxon>
        <taxon>Sporidiobolaceae</taxon>
        <taxon>Rhodotorula</taxon>
    </lineage>
</organism>
<dbReference type="GO" id="GO:0008541">
    <property type="term" value="C:proteasome regulatory particle, lid subcomplex"/>
    <property type="evidence" value="ECO:0007669"/>
    <property type="project" value="TreeGrafter"/>
</dbReference>
<evidence type="ECO:0000256" key="2">
    <source>
        <dbReference type="ARBA" id="ARBA00022942"/>
    </source>
</evidence>
<evidence type="ECO:0000256" key="3">
    <source>
        <dbReference type="SAM" id="MobiDB-lite"/>
    </source>
</evidence>
<dbReference type="InterPro" id="IPR013586">
    <property type="entry name" value="PSMD3_C"/>
</dbReference>
<dbReference type="GO" id="GO:0042176">
    <property type="term" value="P:regulation of protein catabolic process"/>
    <property type="evidence" value="ECO:0007669"/>
    <property type="project" value="InterPro"/>
</dbReference>
<feature type="compositionally biased region" description="Low complexity" evidence="3">
    <location>
        <begin position="383"/>
        <end position="413"/>
    </location>
</feature>
<keyword evidence="2 5" id="KW-0647">Proteasome</keyword>
<comment type="similarity">
    <text evidence="1">Belongs to the proteasome subunit S3 family.</text>
</comment>
<dbReference type="Gene3D" id="1.25.40.570">
    <property type="match status" value="1"/>
</dbReference>
<proteinExistence type="inferred from homology"/>
<gene>
    <name evidence="5" type="primary">RPN3</name>
    <name evidence="5" type="ORF">C6P46_006756</name>
</gene>
<evidence type="ECO:0000256" key="1">
    <source>
        <dbReference type="ARBA" id="ARBA00007912"/>
    </source>
</evidence>
<dbReference type="PROSITE" id="PS50250">
    <property type="entry name" value="PCI"/>
    <property type="match status" value="1"/>
</dbReference>
<dbReference type="SMART" id="SM00088">
    <property type="entry name" value="PINT"/>
    <property type="match status" value="1"/>
</dbReference>
<dbReference type="SUPFAM" id="SSF46785">
    <property type="entry name" value="Winged helix' DNA-binding domain"/>
    <property type="match status" value="1"/>
</dbReference>
<protein>
    <submittedName>
        <fullName evidence="5">26S proteasome non-ATPase regulatory subunit</fullName>
    </submittedName>
</protein>
<feature type="region of interest" description="Disordered" evidence="3">
    <location>
        <begin position="251"/>
        <end position="271"/>
    </location>
</feature>
<dbReference type="InterPro" id="IPR057985">
    <property type="entry name" value="TPR_PSMD3_N"/>
</dbReference>
<dbReference type="GO" id="GO:0006511">
    <property type="term" value="P:ubiquitin-dependent protein catabolic process"/>
    <property type="evidence" value="ECO:0007669"/>
    <property type="project" value="TreeGrafter"/>
</dbReference>
<dbReference type="SMART" id="SM00753">
    <property type="entry name" value="PAM"/>
    <property type="match status" value="1"/>
</dbReference>
<dbReference type="PANTHER" id="PTHR10758:SF2">
    <property type="entry name" value="26S PROTEASOME NON-ATPASE REGULATORY SUBUNIT 3"/>
    <property type="match status" value="1"/>
</dbReference>
<feature type="domain" description="PCI" evidence="4">
    <location>
        <begin position="567"/>
        <end position="748"/>
    </location>
</feature>
<dbReference type="InterPro" id="IPR000717">
    <property type="entry name" value="PCI_dom"/>
</dbReference>
<feature type="compositionally biased region" description="Low complexity" evidence="3">
    <location>
        <begin position="257"/>
        <end position="266"/>
    </location>
</feature>
<dbReference type="AlphaFoldDB" id="A0A9P6VY07"/>
<dbReference type="OrthoDB" id="1713558at2759"/>
<feature type="compositionally biased region" description="Basic and acidic residues" evidence="3">
    <location>
        <begin position="785"/>
        <end position="805"/>
    </location>
</feature>
<evidence type="ECO:0000259" key="4">
    <source>
        <dbReference type="PROSITE" id="PS50250"/>
    </source>
</evidence>
<dbReference type="PANTHER" id="PTHR10758">
    <property type="entry name" value="26S PROTEASOME NON-ATPASE REGULATORY SUBUNIT 3/COP9 SIGNALOSOME COMPLEX SUBUNIT 3"/>
    <property type="match status" value="1"/>
</dbReference>
<dbReference type="EMBL" id="PUHQ01000088">
    <property type="protein sequence ID" value="KAG0657010.1"/>
    <property type="molecule type" value="Genomic_DNA"/>
</dbReference>
<dbReference type="InterPro" id="IPR050756">
    <property type="entry name" value="CSN3"/>
</dbReference>
<reference evidence="5 6" key="1">
    <citation type="submission" date="2020-11" db="EMBL/GenBank/DDBJ databases">
        <title>Kefir isolates.</title>
        <authorList>
            <person name="Marcisauskas S."/>
            <person name="Kim Y."/>
            <person name="Blasche S."/>
        </authorList>
    </citation>
    <scope>NUCLEOTIDE SEQUENCE [LARGE SCALE GENOMIC DNA]</scope>
    <source>
        <strain evidence="5 6">KR</strain>
    </source>
</reference>
<evidence type="ECO:0000313" key="5">
    <source>
        <dbReference type="EMBL" id="KAG0657010.1"/>
    </source>
</evidence>
<dbReference type="Proteomes" id="UP000777482">
    <property type="component" value="Unassembled WGS sequence"/>
</dbReference>
<feature type="region of interest" description="Disordered" evidence="3">
    <location>
        <begin position="383"/>
        <end position="429"/>
    </location>
</feature>